<keyword evidence="2" id="KW-1185">Reference proteome</keyword>
<dbReference type="EMBL" id="BMVO01000028">
    <property type="protein sequence ID" value="GHB26939.1"/>
    <property type="molecule type" value="Genomic_DNA"/>
</dbReference>
<evidence type="ECO:0000313" key="2">
    <source>
        <dbReference type="Proteomes" id="UP000599437"/>
    </source>
</evidence>
<dbReference type="RefSeq" id="WP_249040187.1">
    <property type="nucleotide sequence ID" value="NZ_VBVW01000127.1"/>
</dbReference>
<proteinExistence type="predicted"/>
<name>A0ABQ3E5Q5_9ACTN</name>
<reference evidence="2" key="1">
    <citation type="journal article" date="2019" name="Int. J. Syst. Evol. Microbiol.">
        <title>The Global Catalogue of Microorganisms (GCM) 10K type strain sequencing project: providing services to taxonomists for standard genome sequencing and annotation.</title>
        <authorList>
            <consortium name="The Broad Institute Genomics Platform"/>
            <consortium name="The Broad Institute Genome Sequencing Center for Infectious Disease"/>
            <person name="Wu L."/>
            <person name="Ma J."/>
        </authorList>
    </citation>
    <scope>NUCLEOTIDE SEQUENCE [LARGE SCALE GENOMIC DNA]</scope>
    <source>
        <strain evidence="2">JCM 4737</strain>
    </source>
</reference>
<dbReference type="Proteomes" id="UP000599437">
    <property type="component" value="Unassembled WGS sequence"/>
</dbReference>
<evidence type="ECO:0000313" key="1">
    <source>
        <dbReference type="EMBL" id="GHB26939.1"/>
    </source>
</evidence>
<organism evidence="1 2">
    <name type="scientific">Streptomyces chryseus</name>
    <dbReference type="NCBI Taxonomy" id="68186"/>
    <lineage>
        <taxon>Bacteria</taxon>
        <taxon>Bacillati</taxon>
        <taxon>Actinomycetota</taxon>
        <taxon>Actinomycetes</taxon>
        <taxon>Kitasatosporales</taxon>
        <taxon>Streptomycetaceae</taxon>
        <taxon>Streptomyces</taxon>
    </lineage>
</organism>
<sequence>MKAMVSSAMSWYESGPSTSGVCNGGLDVQMVGTAGPAGTTPAFGQEPMRVGEVSEVAHAVAAPLRRQLTAASTQQDTTPERLTVVLLTEEVEIDRIGRTEQRLVRLRAALHRRLDLPVVKAHRQPLASNPRNCPHA</sequence>
<protein>
    <submittedName>
        <fullName evidence="1">Uncharacterized protein</fullName>
    </submittedName>
</protein>
<gene>
    <name evidence="1" type="ORF">GCM10010346_58160</name>
</gene>
<accession>A0ABQ3E5Q5</accession>
<comment type="caution">
    <text evidence="1">The sequence shown here is derived from an EMBL/GenBank/DDBJ whole genome shotgun (WGS) entry which is preliminary data.</text>
</comment>